<protein>
    <recommendedName>
        <fullName evidence="4">HNH nuclease domain-containing protein</fullName>
    </recommendedName>
</protein>
<evidence type="ECO:0000313" key="2">
    <source>
        <dbReference type="EMBL" id="KAJ7205559.1"/>
    </source>
</evidence>
<evidence type="ECO:0008006" key="4">
    <source>
        <dbReference type="Google" id="ProtNLM"/>
    </source>
</evidence>
<evidence type="ECO:0000256" key="1">
    <source>
        <dbReference type="SAM" id="MobiDB-lite"/>
    </source>
</evidence>
<keyword evidence="3" id="KW-1185">Reference proteome</keyword>
<feature type="compositionally biased region" description="Basic and acidic residues" evidence="1">
    <location>
        <begin position="282"/>
        <end position="291"/>
    </location>
</feature>
<feature type="region of interest" description="Disordered" evidence="1">
    <location>
        <begin position="268"/>
        <end position="291"/>
    </location>
</feature>
<dbReference type="AlphaFoldDB" id="A0AAD6V911"/>
<dbReference type="Proteomes" id="UP001219525">
    <property type="component" value="Unassembled WGS sequence"/>
</dbReference>
<dbReference type="EMBL" id="JARJCW010000043">
    <property type="protein sequence ID" value="KAJ7205559.1"/>
    <property type="molecule type" value="Genomic_DNA"/>
</dbReference>
<gene>
    <name evidence="2" type="ORF">GGX14DRAFT_644875</name>
</gene>
<name>A0AAD6V911_9AGAR</name>
<reference evidence="2" key="1">
    <citation type="submission" date="2023-03" db="EMBL/GenBank/DDBJ databases">
        <title>Massive genome expansion in bonnet fungi (Mycena s.s.) driven by repeated elements and novel gene families across ecological guilds.</title>
        <authorList>
            <consortium name="Lawrence Berkeley National Laboratory"/>
            <person name="Harder C.B."/>
            <person name="Miyauchi S."/>
            <person name="Viragh M."/>
            <person name="Kuo A."/>
            <person name="Thoen E."/>
            <person name="Andreopoulos B."/>
            <person name="Lu D."/>
            <person name="Skrede I."/>
            <person name="Drula E."/>
            <person name="Henrissat B."/>
            <person name="Morin E."/>
            <person name="Kohler A."/>
            <person name="Barry K."/>
            <person name="LaButti K."/>
            <person name="Morin E."/>
            <person name="Salamov A."/>
            <person name="Lipzen A."/>
            <person name="Mereny Z."/>
            <person name="Hegedus B."/>
            <person name="Baldrian P."/>
            <person name="Stursova M."/>
            <person name="Weitz H."/>
            <person name="Taylor A."/>
            <person name="Grigoriev I.V."/>
            <person name="Nagy L.G."/>
            <person name="Martin F."/>
            <person name="Kauserud H."/>
        </authorList>
    </citation>
    <scope>NUCLEOTIDE SEQUENCE</scope>
    <source>
        <strain evidence="2">9144</strain>
    </source>
</reference>
<accession>A0AAD6V911</accession>
<sequence length="306" mass="34488">MSYFARPIGPAINPDSTEPIPPGNYGWYHDAAGTSRGIPQVTMVPQRQCTFQDHFDEDWLGSQRAILDTVPPPVEMSATERDGQHCRFTNSVEDLAVAWIVPPTLARETDDWGFNTDSTPFLVSANTLTMQSDLVFHFHSNHFTVDPDDDYRILIFYDIAGLKRILPAHFPRHPQQDVAVDEFLRLHCRYSLSVMIRGGDISEVYSNWSILEAMDELGVVDSGNGCPEEREMVPLNDGRWQTELGQVILAHITRSRLHGFDKPGLSVFESTSPPAPVSRSPSPDHDSDHDNWYGFERNEAVLLHDS</sequence>
<proteinExistence type="predicted"/>
<organism evidence="2 3">
    <name type="scientific">Mycena pura</name>
    <dbReference type="NCBI Taxonomy" id="153505"/>
    <lineage>
        <taxon>Eukaryota</taxon>
        <taxon>Fungi</taxon>
        <taxon>Dikarya</taxon>
        <taxon>Basidiomycota</taxon>
        <taxon>Agaricomycotina</taxon>
        <taxon>Agaricomycetes</taxon>
        <taxon>Agaricomycetidae</taxon>
        <taxon>Agaricales</taxon>
        <taxon>Marasmiineae</taxon>
        <taxon>Mycenaceae</taxon>
        <taxon>Mycena</taxon>
    </lineage>
</organism>
<comment type="caution">
    <text evidence="2">The sequence shown here is derived from an EMBL/GenBank/DDBJ whole genome shotgun (WGS) entry which is preliminary data.</text>
</comment>
<evidence type="ECO:0000313" key="3">
    <source>
        <dbReference type="Proteomes" id="UP001219525"/>
    </source>
</evidence>